<evidence type="ECO:0008006" key="9">
    <source>
        <dbReference type="Google" id="ProtNLM"/>
    </source>
</evidence>
<dbReference type="OrthoDB" id="1879at2759"/>
<dbReference type="InterPro" id="IPR048967">
    <property type="entry name" value="Aquarius_insert"/>
</dbReference>
<dbReference type="InterPro" id="IPR047187">
    <property type="entry name" value="SF1_C_Upf1"/>
</dbReference>
<dbReference type="Pfam" id="PF13086">
    <property type="entry name" value="AAA_11"/>
    <property type="match status" value="1"/>
</dbReference>
<dbReference type="Proteomes" id="UP001151582">
    <property type="component" value="Unassembled WGS sequence"/>
</dbReference>
<proteinExistence type="predicted"/>
<protein>
    <recommendedName>
        <fullName evidence="9">Pre-mRNA-splicing factor</fullName>
    </recommendedName>
</protein>
<dbReference type="EMBL" id="JANBQB010000001">
    <property type="protein sequence ID" value="KAJ1985419.1"/>
    <property type="molecule type" value="Genomic_DNA"/>
</dbReference>
<dbReference type="GO" id="GO:0000398">
    <property type="term" value="P:mRNA splicing, via spliceosome"/>
    <property type="evidence" value="ECO:0007669"/>
    <property type="project" value="InterPro"/>
</dbReference>
<feature type="compositionally biased region" description="Basic residues" evidence="1">
    <location>
        <begin position="16"/>
        <end position="35"/>
    </location>
</feature>
<feature type="domain" description="RNA helicase aquarius beta-barrel" evidence="5">
    <location>
        <begin position="659"/>
        <end position="855"/>
    </location>
</feature>
<dbReference type="Pfam" id="PF16399">
    <property type="entry name" value="Aquarius_N_1st"/>
    <property type="match status" value="1"/>
</dbReference>
<evidence type="ECO:0000259" key="4">
    <source>
        <dbReference type="Pfam" id="PF16399"/>
    </source>
</evidence>
<accession>A0A9W8B7I0</accession>
<dbReference type="GO" id="GO:0071013">
    <property type="term" value="C:catalytic step 2 spliceosome"/>
    <property type="evidence" value="ECO:0007669"/>
    <property type="project" value="TreeGrafter"/>
</dbReference>
<feature type="region of interest" description="Disordered" evidence="1">
    <location>
        <begin position="1"/>
        <end position="44"/>
    </location>
</feature>
<dbReference type="PANTHER" id="PTHR10887">
    <property type="entry name" value="DNA2/NAM7 HELICASE FAMILY"/>
    <property type="match status" value="1"/>
</dbReference>
<dbReference type="PANTHER" id="PTHR10887:SF5">
    <property type="entry name" value="RNA HELICASE AQUARIUS"/>
    <property type="match status" value="1"/>
</dbReference>
<name>A0A9W8B7I0_9FUNG</name>
<evidence type="ECO:0000259" key="2">
    <source>
        <dbReference type="Pfam" id="PF13086"/>
    </source>
</evidence>
<dbReference type="Pfam" id="PF13087">
    <property type="entry name" value="AAA_12"/>
    <property type="match status" value="1"/>
</dbReference>
<dbReference type="CDD" id="cd17935">
    <property type="entry name" value="EEXXQc_AQR"/>
    <property type="match status" value="1"/>
</dbReference>
<dbReference type="Pfam" id="PF21143">
    <property type="entry name" value="Aquarius_N_2nd"/>
    <property type="match status" value="1"/>
</dbReference>
<comment type="caution">
    <text evidence="7">The sequence shown here is derived from an EMBL/GenBank/DDBJ whole genome shotgun (WGS) entry which is preliminary data.</text>
</comment>
<evidence type="ECO:0000256" key="1">
    <source>
        <dbReference type="SAM" id="MobiDB-lite"/>
    </source>
</evidence>
<keyword evidence="8" id="KW-1185">Reference proteome</keyword>
<gene>
    <name evidence="7" type="ORF">H4R34_000073</name>
</gene>
<feature type="domain" description="RNA helicase aquarius N-terminal" evidence="4">
    <location>
        <begin position="90"/>
        <end position="487"/>
    </location>
</feature>
<dbReference type="GO" id="GO:0003729">
    <property type="term" value="F:mRNA binding"/>
    <property type="evidence" value="ECO:0007669"/>
    <property type="project" value="TreeGrafter"/>
</dbReference>
<dbReference type="InterPro" id="IPR041677">
    <property type="entry name" value="DNA2/NAM7_AAA_11"/>
</dbReference>
<feature type="compositionally biased region" description="Polar residues" evidence="1">
    <location>
        <begin position="1616"/>
        <end position="1627"/>
    </location>
</feature>
<sequence>MAPGHSTRPSAGSNGRPHHGKTTGKRHGHHKQAKRIRNEPRDAPDHRHLDLATLAQDPLVLLATGHWGFTVGEATSATLSAPGSKRPVAKPMLWDPRVVESIYCDHLDAKGFPAKTLALLETSLYLEKYLWPHLDKIQRLAPAHILSIVLLVNEKFRQRVNDPWQFLAPADGKGVMASTPDAGKSDRQRTQLAIFFQQLVMLLSPPHFQAHKVAIKRALVTFLVHCFQSLEHDLIRPECMRLVSVASWHCLCAVQVRDCEFQRAPKLHKFWNHLERKFAQANPDQQAQLAREQTLIANLFGDFLALISQVPAMASEDSSHDQVGNGASDTLAALTYGETCLELFIELVAQLPTRRCFHALLQDHQIVVACRQSPWYVQPSHRVSKRFAILTDMLDFYADFEIDSSTGAALLETERTNRHYEQVESLQLYAFQHLRSELHDFVMASIADVDNPRALQKYFGALTGEQLVTLCQALGIRTVPRPPSTNRTGSAPTVPPEPNADSGAMAVDTTDTLGTATACPALYNTQFLLAVLAHRFSRRPSQIDLINALPLYPNEGLIFDEALNPTQRLSANRSIGLADLAYRLSSPSITAPTPRAAVAFHCLPLPQLNLQFLTLKDYLLRNFLLFELESTYGIRQDLEDAIQRLRPRLVHDDVGNRQGTQGQHTQFHGWSRMGCLIEAFSVVQVTKPRLGSNVPGQVRADVTINVSRYTDSIRQEWDNQIRPRDVLFLVTVAAKPWTHRRFQDEGKDRRGYGKGRKPLSFQDHFGVQYVRGCEVSAVLDDEGKPVDERGKPKDEQQRPQGPTRTYRVLLDTNQYAQDMAQFSDRPPNRGATNDASAVSSDHEDVYETFNVLIRRKPEENNFKAVLETMRDLMQSHTTIPAWLQSVFLGYGDPGSAHYTQLPNALSEIDFRDTFVDFAHLQECFPQEKVLPASGWDETMPAPYVVQFPAKSATEAQALMVRSYRQRNMGPYPFDVPKRNTVRFTPRQVEAIRSGCNPGLTLIVGPPGTGKTDVAVQIIANLYHTFPDQHILLVTHSNQALNQLFAKIMALDIDERHLLRLGHGEEELESAENFSKFGRVNSFLARRLTLLQDVDRLAQSLQVPGAHGDTCETASYFYISHVLPRWEPYLQRLEACQEPATQATASDQRHDNDEAGTLAKQALVDHFPFYKYFANAPQPLFAPNLALADMVEVAVGCFRHIHRIFTELEELRAFELLRTNHDRSNYLLTKEAKIVAMTCTHAALKRRELVAMGFKYDTMVMEEAAQVLEVETFIPLLLQTPAAGEADRLKRIVLIGDHHQLPPVVQNHRFQQYSNLEQSMFTRFIRLGVPHIQLDRQGRARPSIAALYAWRYRALGNLPNVQTLPQYQLANPGFAHAFQAINVNDYQGKGETQPVPYYYQNLGEAEYVVAMYQYMRLLGYPADRITILTTYNGQRALIRDVLQERCRWNPEFFQMPSKVTTVDKYQGQQNDYVLLSLVRTRAVGHLRDVRRLVVAVSRARLGLYVFCRRSLFETCAVLAPTFQQFAQPPEQLALVPNEVFDEAFERTEQATQPVASELVQDVAQMGDIVYQRCQAQFKRSSPALAVVSPLSDAGESAAESNDEPAAVDTGSDGSDVASETESLDGQSD</sequence>
<dbReference type="FunFam" id="3.40.50.300:FF:002863">
    <property type="entry name" value="Pre-mRNA-splicing factor cwf11"/>
    <property type="match status" value="1"/>
</dbReference>
<dbReference type="InterPro" id="IPR027417">
    <property type="entry name" value="P-loop_NTPase"/>
</dbReference>
<evidence type="ECO:0000313" key="8">
    <source>
        <dbReference type="Proteomes" id="UP001151582"/>
    </source>
</evidence>
<reference evidence="7" key="1">
    <citation type="submission" date="2022-07" db="EMBL/GenBank/DDBJ databases">
        <title>Phylogenomic reconstructions and comparative analyses of Kickxellomycotina fungi.</title>
        <authorList>
            <person name="Reynolds N.K."/>
            <person name="Stajich J.E."/>
            <person name="Barry K."/>
            <person name="Grigoriev I.V."/>
            <person name="Crous P."/>
            <person name="Smith M.E."/>
        </authorList>
    </citation>
    <scope>NUCLEOTIDE SEQUENCE</scope>
    <source>
        <strain evidence="7">RSA 567</strain>
    </source>
</reference>
<feature type="domain" description="RNA helicase aquarius insertion" evidence="6">
    <location>
        <begin position="903"/>
        <end position="974"/>
    </location>
</feature>
<dbReference type="Gene3D" id="3.40.50.300">
    <property type="entry name" value="P-loop containing nucleotide triphosphate hydrolases"/>
    <property type="match status" value="2"/>
</dbReference>
<feature type="region of interest" description="Disordered" evidence="1">
    <location>
        <begin position="780"/>
        <end position="805"/>
    </location>
</feature>
<dbReference type="Pfam" id="PF21144">
    <property type="entry name" value="Aquarius_N_3rd"/>
    <property type="match status" value="1"/>
</dbReference>
<dbReference type="InterPro" id="IPR048966">
    <property type="entry name" value="Aquarius_b-barrel"/>
</dbReference>
<dbReference type="InterPro" id="IPR045055">
    <property type="entry name" value="DNA2/NAM7-like"/>
</dbReference>
<dbReference type="InterPro" id="IPR026300">
    <property type="entry name" value="CWF11_fam"/>
</dbReference>
<evidence type="ECO:0000313" key="7">
    <source>
        <dbReference type="EMBL" id="KAJ1985419.1"/>
    </source>
</evidence>
<feature type="domain" description="DNA2/NAM7 helicase helicase" evidence="2">
    <location>
        <begin position="986"/>
        <end position="1305"/>
    </location>
</feature>
<dbReference type="InterPro" id="IPR041679">
    <property type="entry name" value="DNA2/NAM7-like_C"/>
</dbReference>
<feature type="region of interest" description="Disordered" evidence="1">
    <location>
        <begin position="479"/>
        <end position="506"/>
    </location>
</feature>
<evidence type="ECO:0000259" key="6">
    <source>
        <dbReference type="Pfam" id="PF21144"/>
    </source>
</evidence>
<dbReference type="InterPro" id="IPR032174">
    <property type="entry name" value="Aquarius_N"/>
</dbReference>
<evidence type="ECO:0000259" key="5">
    <source>
        <dbReference type="Pfam" id="PF21143"/>
    </source>
</evidence>
<evidence type="ECO:0000259" key="3">
    <source>
        <dbReference type="Pfam" id="PF13087"/>
    </source>
</evidence>
<dbReference type="GO" id="GO:0004386">
    <property type="term" value="F:helicase activity"/>
    <property type="evidence" value="ECO:0007669"/>
    <property type="project" value="InterPro"/>
</dbReference>
<feature type="region of interest" description="Disordered" evidence="1">
    <location>
        <begin position="1587"/>
        <end position="1627"/>
    </location>
</feature>
<dbReference type="SUPFAM" id="SSF52540">
    <property type="entry name" value="P-loop containing nucleoside triphosphate hydrolases"/>
    <property type="match status" value="1"/>
</dbReference>
<dbReference type="FunFam" id="3.40.50.300:FF:003210">
    <property type="entry name" value="RNA helicase aquarius"/>
    <property type="match status" value="1"/>
</dbReference>
<feature type="domain" description="DNA2/NAM7 helicase-like C-terminal" evidence="3">
    <location>
        <begin position="1315"/>
        <end position="1508"/>
    </location>
</feature>
<organism evidence="7 8">
    <name type="scientific">Dimargaris verticillata</name>
    <dbReference type="NCBI Taxonomy" id="2761393"/>
    <lineage>
        <taxon>Eukaryota</taxon>
        <taxon>Fungi</taxon>
        <taxon>Fungi incertae sedis</taxon>
        <taxon>Zoopagomycota</taxon>
        <taxon>Kickxellomycotina</taxon>
        <taxon>Dimargaritomycetes</taxon>
        <taxon>Dimargaritales</taxon>
        <taxon>Dimargaritaceae</taxon>
        <taxon>Dimargaris</taxon>
    </lineage>
</organism>
<dbReference type="PIRSF" id="PIRSF038901">
    <property type="entry name" value="AQR_cwf11"/>
    <property type="match status" value="1"/>
</dbReference>
<feature type="compositionally biased region" description="Basic and acidic residues" evidence="1">
    <location>
        <begin position="781"/>
        <end position="797"/>
    </location>
</feature>
<dbReference type="CDD" id="cd18808">
    <property type="entry name" value="SF1_C_Upf1"/>
    <property type="match status" value="1"/>
</dbReference>